<proteinExistence type="predicted"/>
<protein>
    <recommendedName>
        <fullName evidence="2">RelE/StbE replicon stabilization toxin</fullName>
    </recommendedName>
</protein>
<accession>A0A1W1CQH4</accession>
<name>A0A1W1CQH4_9ZZZZ</name>
<organism evidence="1">
    <name type="scientific">hydrothermal vent metagenome</name>
    <dbReference type="NCBI Taxonomy" id="652676"/>
    <lineage>
        <taxon>unclassified sequences</taxon>
        <taxon>metagenomes</taxon>
        <taxon>ecological metagenomes</taxon>
    </lineage>
</organism>
<reference evidence="1" key="1">
    <citation type="submission" date="2016-10" db="EMBL/GenBank/DDBJ databases">
        <authorList>
            <person name="de Groot N.N."/>
        </authorList>
    </citation>
    <scope>NUCLEOTIDE SEQUENCE</scope>
</reference>
<evidence type="ECO:0008006" key="2">
    <source>
        <dbReference type="Google" id="ProtNLM"/>
    </source>
</evidence>
<gene>
    <name evidence="1" type="ORF">MNB_SV-13-1636</name>
</gene>
<sequence>MSLEFDVKYKRSKKKVAKKISLTLIKETEELYKTDPSHTKLNLKNIICKRDKQKQSIRVLGNDGYRILLTYKDDIVYFQDIMNHDKYDRLTKDC</sequence>
<dbReference type="EMBL" id="FPHM01000120">
    <property type="protein sequence ID" value="SFV68148.1"/>
    <property type="molecule type" value="Genomic_DNA"/>
</dbReference>
<dbReference type="AlphaFoldDB" id="A0A1W1CQH4"/>
<evidence type="ECO:0000313" key="1">
    <source>
        <dbReference type="EMBL" id="SFV68148.1"/>
    </source>
</evidence>